<dbReference type="CDD" id="cd18081">
    <property type="entry name" value="RlmH-like"/>
    <property type="match status" value="1"/>
</dbReference>
<name>A0A5P8E884_9BACT</name>
<evidence type="ECO:0000256" key="1">
    <source>
        <dbReference type="ARBA" id="ARBA00022603"/>
    </source>
</evidence>
<protein>
    <recommendedName>
        <fullName evidence="5">Ribosomal RNA large subunit methyltransferase H</fullName>
        <ecNumber evidence="5">2.1.1.177</ecNumber>
    </recommendedName>
    <alternativeName>
        <fullName evidence="5">23S rRNA (pseudouridine1915-N3)-methyltransferase</fullName>
    </alternativeName>
    <alternativeName>
        <fullName evidence="5">23S rRNA m3Psi1915 methyltransferase</fullName>
    </alternativeName>
    <alternativeName>
        <fullName evidence="5">rRNA (pseudouridine-N3-)-methyltransferase RlmH</fullName>
    </alternativeName>
</protein>
<dbReference type="AlphaFoldDB" id="A0A5P8E884"/>
<gene>
    <name evidence="5 6" type="primary">rlmH</name>
    <name evidence="6" type="ORF">C7Y71_009355</name>
</gene>
<comment type="subcellular location">
    <subcellularLocation>
        <location evidence="5">Cytoplasm</location>
    </subcellularLocation>
</comment>
<keyword evidence="5" id="KW-0963">Cytoplasm</keyword>
<keyword evidence="5" id="KW-0698">rRNA processing</keyword>
<dbReference type="KEGG" id="alq:C7Y71_009355"/>
<feature type="binding site" evidence="5">
    <location>
        <begin position="124"/>
        <end position="129"/>
    </location>
    <ligand>
        <name>S-adenosyl-L-methionine</name>
        <dbReference type="ChEBI" id="CHEBI:59789"/>
    </ligand>
</feature>
<keyword evidence="2 5" id="KW-0808">Transferase</keyword>
<dbReference type="GO" id="GO:0005737">
    <property type="term" value="C:cytoplasm"/>
    <property type="evidence" value="ECO:0007669"/>
    <property type="project" value="UniProtKB-SubCell"/>
</dbReference>
<dbReference type="Proteomes" id="UP000249375">
    <property type="component" value="Chromosome"/>
</dbReference>
<evidence type="ECO:0000256" key="5">
    <source>
        <dbReference type="HAMAP-Rule" id="MF_00658"/>
    </source>
</evidence>
<keyword evidence="3 5" id="KW-0949">S-adenosyl-L-methionine</keyword>
<comment type="subunit">
    <text evidence="5">Homodimer.</text>
</comment>
<dbReference type="HAMAP" id="MF_00658">
    <property type="entry name" value="23SrRNA_methyltr_H"/>
    <property type="match status" value="1"/>
</dbReference>
<evidence type="ECO:0000256" key="4">
    <source>
        <dbReference type="ARBA" id="ARBA00038303"/>
    </source>
</evidence>
<dbReference type="PANTHER" id="PTHR33603">
    <property type="entry name" value="METHYLTRANSFERASE"/>
    <property type="match status" value="1"/>
</dbReference>
<dbReference type="EC" id="2.1.1.177" evidence="5"/>
<dbReference type="RefSeq" id="WP_111898119.1">
    <property type="nucleotide sequence ID" value="NZ_CP033459.1"/>
</dbReference>
<sequence>MKVLLIVTGKTTDKRIEALTAEYLRRSSHYVPLQMEVVPDVKAVKGQSSRNVKDREGEAIMRLLQEGDCVVLLDEKGKEMRSVEFAGYLEKKMHSGARRLVFVVGGAFGFSEQLYARANEMISLSKMTFTHQMVRLFFAEQYYRAMTILKGEPYHNE</sequence>
<reference evidence="6 7" key="1">
    <citation type="submission" date="2018-11" db="EMBL/GenBank/DDBJ databases">
        <authorList>
            <person name="Na S.W."/>
            <person name="Baik M."/>
        </authorList>
    </citation>
    <scope>NUCLEOTIDE SEQUENCE [LARGE SCALE GENOMIC DNA]</scope>
    <source>
        <strain evidence="6 7">E39</strain>
    </source>
</reference>
<keyword evidence="7" id="KW-1185">Reference proteome</keyword>
<comment type="function">
    <text evidence="5">Specifically methylates the pseudouridine at position 1915 (m3Psi1915) in 23S rRNA.</text>
</comment>
<dbReference type="OrthoDB" id="9806643at2"/>
<keyword evidence="1 5" id="KW-0489">Methyltransferase</keyword>
<dbReference type="InterPro" id="IPR029026">
    <property type="entry name" value="tRNA_m1G_MTases_N"/>
</dbReference>
<dbReference type="PANTHER" id="PTHR33603:SF1">
    <property type="entry name" value="RIBOSOMAL RNA LARGE SUBUNIT METHYLTRANSFERASE H"/>
    <property type="match status" value="1"/>
</dbReference>
<dbReference type="PIRSF" id="PIRSF004505">
    <property type="entry name" value="MT_bac"/>
    <property type="match status" value="1"/>
</dbReference>
<evidence type="ECO:0000313" key="7">
    <source>
        <dbReference type="Proteomes" id="UP000249375"/>
    </source>
</evidence>
<comment type="catalytic activity">
    <reaction evidence="5">
        <text>pseudouridine(1915) in 23S rRNA + S-adenosyl-L-methionine = N(3)-methylpseudouridine(1915) in 23S rRNA + S-adenosyl-L-homocysteine + H(+)</text>
        <dbReference type="Rhea" id="RHEA:42752"/>
        <dbReference type="Rhea" id="RHEA-COMP:10221"/>
        <dbReference type="Rhea" id="RHEA-COMP:10222"/>
        <dbReference type="ChEBI" id="CHEBI:15378"/>
        <dbReference type="ChEBI" id="CHEBI:57856"/>
        <dbReference type="ChEBI" id="CHEBI:59789"/>
        <dbReference type="ChEBI" id="CHEBI:65314"/>
        <dbReference type="ChEBI" id="CHEBI:74486"/>
        <dbReference type="EC" id="2.1.1.177"/>
    </reaction>
</comment>
<evidence type="ECO:0000256" key="2">
    <source>
        <dbReference type="ARBA" id="ARBA00022679"/>
    </source>
</evidence>
<organism evidence="6 7">
    <name type="scientific">Pseudoprevotella muciniphila</name>
    <dbReference type="NCBI Taxonomy" id="2133944"/>
    <lineage>
        <taxon>Bacteria</taxon>
        <taxon>Pseudomonadati</taxon>
        <taxon>Bacteroidota</taxon>
        <taxon>Bacteroidia</taxon>
        <taxon>Bacteroidales</taxon>
        <taxon>Prevotellaceae</taxon>
        <taxon>Pseudoprevotella</taxon>
    </lineage>
</organism>
<dbReference type="EMBL" id="CP033459">
    <property type="protein sequence ID" value="QFQ13201.1"/>
    <property type="molecule type" value="Genomic_DNA"/>
</dbReference>
<evidence type="ECO:0000313" key="6">
    <source>
        <dbReference type="EMBL" id="QFQ13201.1"/>
    </source>
</evidence>
<evidence type="ECO:0000256" key="3">
    <source>
        <dbReference type="ARBA" id="ARBA00022691"/>
    </source>
</evidence>
<dbReference type="InterPro" id="IPR029028">
    <property type="entry name" value="Alpha/beta_knot_MTases"/>
</dbReference>
<dbReference type="Pfam" id="PF02590">
    <property type="entry name" value="SPOUT_MTase"/>
    <property type="match status" value="1"/>
</dbReference>
<dbReference type="GO" id="GO:0070038">
    <property type="term" value="F:rRNA (pseudouridine-N3-)-methyltransferase activity"/>
    <property type="evidence" value="ECO:0007669"/>
    <property type="project" value="UniProtKB-UniRule"/>
</dbReference>
<feature type="binding site" evidence="5">
    <location>
        <position position="105"/>
    </location>
    <ligand>
        <name>S-adenosyl-L-methionine</name>
        <dbReference type="ChEBI" id="CHEBI:59789"/>
    </ligand>
</feature>
<comment type="similarity">
    <text evidence="4 5">Belongs to the RNA methyltransferase RlmH family.</text>
</comment>
<feature type="binding site" evidence="5">
    <location>
        <position position="73"/>
    </location>
    <ligand>
        <name>S-adenosyl-L-methionine</name>
        <dbReference type="ChEBI" id="CHEBI:59789"/>
    </ligand>
</feature>
<proteinExistence type="inferred from homology"/>
<dbReference type="Gene3D" id="3.40.1280.10">
    <property type="match status" value="1"/>
</dbReference>
<dbReference type="SUPFAM" id="SSF75217">
    <property type="entry name" value="alpha/beta knot"/>
    <property type="match status" value="1"/>
</dbReference>
<accession>A0A5P8E884</accession>
<dbReference type="InterPro" id="IPR003742">
    <property type="entry name" value="RlmH-like"/>
</dbReference>
<dbReference type="NCBIfam" id="NF000990">
    <property type="entry name" value="PRK00103.2-4"/>
    <property type="match status" value="1"/>
</dbReference>